<keyword evidence="3 4" id="KW-0418">Kinase</keyword>
<dbReference type="InterPro" id="IPR018484">
    <property type="entry name" value="FGGY_N"/>
</dbReference>
<evidence type="ECO:0000313" key="9">
    <source>
        <dbReference type="Proteomes" id="UP000295131"/>
    </source>
</evidence>
<evidence type="ECO:0000256" key="1">
    <source>
        <dbReference type="ARBA" id="ARBA00009156"/>
    </source>
</evidence>
<feature type="domain" description="Carbohydrate kinase FGGY N-terminal" evidence="6">
    <location>
        <begin position="56"/>
        <end position="303"/>
    </location>
</feature>
<feature type="region of interest" description="Disordered" evidence="5">
    <location>
        <begin position="1"/>
        <end position="40"/>
    </location>
</feature>
<dbReference type="GO" id="GO:0016301">
    <property type="term" value="F:kinase activity"/>
    <property type="evidence" value="ECO:0007669"/>
    <property type="project" value="UniProtKB-KW"/>
</dbReference>
<dbReference type="GO" id="GO:0016773">
    <property type="term" value="F:phosphotransferase activity, alcohol group as acceptor"/>
    <property type="evidence" value="ECO:0007669"/>
    <property type="project" value="InterPro"/>
</dbReference>
<evidence type="ECO:0000259" key="7">
    <source>
        <dbReference type="Pfam" id="PF02782"/>
    </source>
</evidence>
<dbReference type="Proteomes" id="UP000295131">
    <property type="component" value="Unassembled WGS sequence"/>
</dbReference>
<feature type="domain" description="Carbohydrate kinase FGGY C-terminal" evidence="7">
    <location>
        <begin position="313"/>
        <end position="501"/>
    </location>
</feature>
<evidence type="ECO:0000313" key="8">
    <source>
        <dbReference type="EMBL" id="TDH34978.1"/>
    </source>
</evidence>
<dbReference type="InterPro" id="IPR050406">
    <property type="entry name" value="FGGY_Carb_Kinase"/>
</dbReference>
<gene>
    <name evidence="8" type="ORF">E2A64_14740</name>
</gene>
<reference evidence="8 9" key="1">
    <citation type="journal article" date="2013" name="Int. J. Syst. Evol. Microbiol.">
        <title>Hoeflea suaedae sp. nov., an endophytic bacterium isolated from the root of the halophyte Suaeda maritima.</title>
        <authorList>
            <person name="Chung E.J."/>
            <person name="Park J.A."/>
            <person name="Pramanik P."/>
            <person name="Bibi F."/>
            <person name="Jeon C.O."/>
            <person name="Chung Y.R."/>
        </authorList>
    </citation>
    <scope>NUCLEOTIDE SEQUENCE [LARGE SCALE GENOMIC DNA]</scope>
    <source>
        <strain evidence="8 9">YC6898</strain>
    </source>
</reference>
<evidence type="ECO:0000256" key="2">
    <source>
        <dbReference type="ARBA" id="ARBA00022679"/>
    </source>
</evidence>
<dbReference type="AlphaFoldDB" id="A0A4V3A6X2"/>
<dbReference type="GO" id="GO:0005975">
    <property type="term" value="P:carbohydrate metabolic process"/>
    <property type="evidence" value="ECO:0007669"/>
    <property type="project" value="InterPro"/>
</dbReference>
<feature type="compositionally biased region" description="Low complexity" evidence="5">
    <location>
        <begin position="1"/>
        <end position="16"/>
    </location>
</feature>
<proteinExistence type="inferred from homology"/>
<evidence type="ECO:0000259" key="6">
    <source>
        <dbReference type="Pfam" id="PF00370"/>
    </source>
</evidence>
<dbReference type="SUPFAM" id="SSF53067">
    <property type="entry name" value="Actin-like ATPase domain"/>
    <property type="match status" value="2"/>
</dbReference>
<dbReference type="PANTHER" id="PTHR43095">
    <property type="entry name" value="SUGAR KINASE"/>
    <property type="match status" value="1"/>
</dbReference>
<dbReference type="InterPro" id="IPR043129">
    <property type="entry name" value="ATPase_NBD"/>
</dbReference>
<dbReference type="Pfam" id="PF02782">
    <property type="entry name" value="FGGY_C"/>
    <property type="match status" value="1"/>
</dbReference>
<dbReference type="Pfam" id="PF00370">
    <property type="entry name" value="FGGY_N"/>
    <property type="match status" value="1"/>
</dbReference>
<name>A0A4V3A6X2_9HYPH</name>
<keyword evidence="9" id="KW-1185">Reference proteome</keyword>
<accession>A0A4V3A6X2</accession>
<evidence type="ECO:0000256" key="5">
    <source>
        <dbReference type="SAM" id="MobiDB-lite"/>
    </source>
</evidence>
<dbReference type="CDD" id="cd07802">
    <property type="entry name" value="ASKHA_NBD_FGGY_EcLyxK-like"/>
    <property type="match status" value="1"/>
</dbReference>
<dbReference type="PIRSF" id="PIRSF000538">
    <property type="entry name" value="GlpK"/>
    <property type="match status" value="1"/>
</dbReference>
<dbReference type="InterPro" id="IPR018483">
    <property type="entry name" value="Carb_kinase_FGGY_CS"/>
</dbReference>
<dbReference type="InterPro" id="IPR018485">
    <property type="entry name" value="FGGY_C"/>
</dbReference>
<protein>
    <submittedName>
        <fullName evidence="8">Carbohydrate kinase</fullName>
    </submittedName>
</protein>
<evidence type="ECO:0000256" key="3">
    <source>
        <dbReference type="ARBA" id="ARBA00022777"/>
    </source>
</evidence>
<sequence>MVRSPAPSSACSPSTRRAWRAQRTSPVSATPPRGRRRQHCPQPLDYLYRQAILAPMYLGIDIGTSVIKAALFDTDGRQKAEASERMSLLEAPLGWSELDGEATWHTTIRVIRQLLEEAALDPARIKAIGVTGVMVGAWPLDENDKLLRPPILWNDARAQDLVDELLAENPDLISSVFAHSGSVMQLGCTLPVIAWLARHEPHVLAQARHILTAKDFIRYRLTGAIATDESEAAMAPGSAVTRDFHPDQAKHLGIGEYVHLLSPVARGETLAGAVTDDAAEATGLKPGTPVAIGTGDTSACVLGAGAHKPGQAVSVLGTTCLNGVLFDRAMYEPRDLGLLFIVPGRRWMKSMVNVAGTTVLDWCLEALCPDIASAAAPYERLGALAETSSPGANGVSFVPYLSASGVIAPRIEPKARASFNGLAPHHTRADMVRSIYEGLAYAIRDCFEAVGGVKSSIRLVGGGARSPFWSQMIADVTGAPVEVPEGTQFGAKGAALCAAVAVGDFASLDEACDKTFELKHSYVPSPGTRDAYDAGFARFKAGSEAALGGLRAVAD</sequence>
<dbReference type="EMBL" id="SMSI01000003">
    <property type="protein sequence ID" value="TDH34978.1"/>
    <property type="molecule type" value="Genomic_DNA"/>
</dbReference>
<dbReference type="PANTHER" id="PTHR43095:SF5">
    <property type="entry name" value="XYLULOSE KINASE"/>
    <property type="match status" value="1"/>
</dbReference>
<organism evidence="8 9">
    <name type="scientific">Pseudohoeflea suaedae</name>
    <dbReference type="NCBI Taxonomy" id="877384"/>
    <lineage>
        <taxon>Bacteria</taxon>
        <taxon>Pseudomonadati</taxon>
        <taxon>Pseudomonadota</taxon>
        <taxon>Alphaproteobacteria</taxon>
        <taxon>Hyphomicrobiales</taxon>
        <taxon>Rhizobiaceae</taxon>
        <taxon>Pseudohoeflea</taxon>
    </lineage>
</organism>
<dbReference type="InterPro" id="IPR000577">
    <property type="entry name" value="Carb_kinase_FGGY"/>
</dbReference>
<keyword evidence="2 4" id="KW-0808">Transferase</keyword>
<dbReference type="Gene3D" id="3.30.420.40">
    <property type="match status" value="2"/>
</dbReference>
<comment type="similarity">
    <text evidence="1 4">Belongs to the FGGY kinase family.</text>
</comment>
<comment type="caution">
    <text evidence="8">The sequence shown here is derived from an EMBL/GenBank/DDBJ whole genome shotgun (WGS) entry which is preliminary data.</text>
</comment>
<evidence type="ECO:0000256" key="4">
    <source>
        <dbReference type="RuleBase" id="RU003733"/>
    </source>
</evidence>
<dbReference type="PROSITE" id="PS00445">
    <property type="entry name" value="FGGY_KINASES_2"/>
    <property type="match status" value="1"/>
</dbReference>